<dbReference type="EMBL" id="DTGA01000091">
    <property type="protein sequence ID" value="HGB30980.1"/>
    <property type="molecule type" value="Genomic_DNA"/>
</dbReference>
<proteinExistence type="predicted"/>
<comment type="caution">
    <text evidence="1">The sequence shown here is derived from an EMBL/GenBank/DDBJ whole genome shotgun (WGS) entry which is preliminary data.</text>
</comment>
<organism evidence="1">
    <name type="scientific">Dictyoglomus turgidum</name>
    <dbReference type="NCBI Taxonomy" id="513050"/>
    <lineage>
        <taxon>Bacteria</taxon>
        <taxon>Pseudomonadati</taxon>
        <taxon>Dictyoglomota</taxon>
        <taxon>Dictyoglomia</taxon>
        <taxon>Dictyoglomales</taxon>
        <taxon>Dictyoglomaceae</taxon>
        <taxon>Dictyoglomus</taxon>
    </lineage>
</organism>
<evidence type="ECO:0000313" key="1">
    <source>
        <dbReference type="EMBL" id="HGB30980.1"/>
    </source>
</evidence>
<name>A0A7C3SN47_9BACT</name>
<reference evidence="1" key="1">
    <citation type="journal article" date="2020" name="mSystems">
        <title>Genome- and Community-Level Interaction Insights into Carbon Utilization and Element Cycling Functions of Hydrothermarchaeota in Hydrothermal Sediment.</title>
        <authorList>
            <person name="Zhou Z."/>
            <person name="Liu Y."/>
            <person name="Xu W."/>
            <person name="Pan J."/>
            <person name="Luo Z.H."/>
            <person name="Li M."/>
        </authorList>
    </citation>
    <scope>NUCLEOTIDE SEQUENCE [LARGE SCALE GENOMIC DNA]</scope>
    <source>
        <strain evidence="1">SpSt-751</strain>
    </source>
</reference>
<protein>
    <submittedName>
        <fullName evidence="1">Uncharacterized protein</fullName>
    </submittedName>
</protein>
<gene>
    <name evidence="1" type="ORF">ENV35_03790</name>
</gene>
<dbReference type="AlphaFoldDB" id="A0A7C3SN47"/>
<accession>A0A7C3SN47</accession>
<sequence>MNKETRDKNLTDLKALFDKYIDREIERVNKEIDILDKILKGHGGEAILGLVNEKISELSVLEIQKFLEG</sequence>